<evidence type="ECO:0000313" key="3">
    <source>
        <dbReference type="Proteomes" id="UP000738325"/>
    </source>
</evidence>
<protein>
    <submittedName>
        <fullName evidence="2">Uncharacterized protein</fullName>
    </submittedName>
</protein>
<proteinExistence type="predicted"/>
<reference evidence="2" key="1">
    <citation type="journal article" date="2020" name="Fungal Divers.">
        <title>Resolving the Mortierellaceae phylogeny through synthesis of multi-gene phylogenetics and phylogenomics.</title>
        <authorList>
            <person name="Vandepol N."/>
            <person name="Liber J."/>
            <person name="Desiro A."/>
            <person name="Na H."/>
            <person name="Kennedy M."/>
            <person name="Barry K."/>
            <person name="Grigoriev I.V."/>
            <person name="Miller A.N."/>
            <person name="O'Donnell K."/>
            <person name="Stajich J.E."/>
            <person name="Bonito G."/>
        </authorList>
    </citation>
    <scope>NUCLEOTIDE SEQUENCE</scope>
    <source>
        <strain evidence="2">REB-010B</strain>
    </source>
</reference>
<feature type="region of interest" description="Disordered" evidence="1">
    <location>
        <begin position="181"/>
        <end position="213"/>
    </location>
</feature>
<sequence length="423" mass="47167">MAFTGTGHRLDDGDLLMLEDPPAPALTPLHSVPSLKDLCLVTLDRYIDLLEDIGTTPYYLIEGILRKCSGKVDGLSRHARNDFETFRERSPQYDQSGEWRQKYHVMKQEVEDRFERRRAQLRQSYSQHDKFRQDRRVILDPNLRLPKKAIRAPGSSSSWSSAPPKKKTLFEKARLEARKISQMYNSNPYPPPRSRITPSSSSSSGVRPSHTRVVSGPAALAQLPMPGLQPVRPAAPVTQTKRYSYKTRPVVYTSLVKPGSSHQVEESTSPSQRKTPVVHNLITPSAPVAIADFFKEINPAHSHHATSSSHYGQSDVGSRSPSSPLQPSSKTIQMLRDNAASGAHHDRSAPGNRSRKQPSSGALMESVKADGDFSWLEDDDDDDGEASHKRIKISDYARKKDAAKTPVSLEEAGRQFFNRLIGK</sequence>
<feature type="compositionally biased region" description="Low complexity" evidence="1">
    <location>
        <begin position="194"/>
        <end position="208"/>
    </location>
</feature>
<evidence type="ECO:0000256" key="1">
    <source>
        <dbReference type="SAM" id="MobiDB-lite"/>
    </source>
</evidence>
<feature type="region of interest" description="Disordered" evidence="1">
    <location>
        <begin position="256"/>
        <end position="277"/>
    </location>
</feature>
<gene>
    <name evidence="2" type="ORF">BGZ99_003616</name>
</gene>
<feature type="compositionally biased region" description="Acidic residues" evidence="1">
    <location>
        <begin position="375"/>
        <end position="384"/>
    </location>
</feature>
<feature type="region of interest" description="Disordered" evidence="1">
    <location>
        <begin position="301"/>
        <end position="407"/>
    </location>
</feature>
<accession>A0A9P6UUV0</accession>
<feature type="compositionally biased region" description="Low complexity" evidence="1">
    <location>
        <begin position="318"/>
        <end position="329"/>
    </location>
</feature>
<dbReference type="EMBL" id="JAAAIP010000228">
    <property type="protein sequence ID" value="KAG0321891.1"/>
    <property type="molecule type" value="Genomic_DNA"/>
</dbReference>
<evidence type="ECO:0000313" key="2">
    <source>
        <dbReference type="EMBL" id="KAG0321891.1"/>
    </source>
</evidence>
<name>A0A9P6UUV0_9FUNG</name>
<feature type="compositionally biased region" description="Polar residues" evidence="1">
    <location>
        <begin position="260"/>
        <end position="274"/>
    </location>
</feature>
<comment type="caution">
    <text evidence="2">The sequence shown here is derived from an EMBL/GenBank/DDBJ whole genome shotgun (WGS) entry which is preliminary data.</text>
</comment>
<organism evidence="2 3">
    <name type="scientific">Dissophora globulifera</name>
    <dbReference type="NCBI Taxonomy" id="979702"/>
    <lineage>
        <taxon>Eukaryota</taxon>
        <taxon>Fungi</taxon>
        <taxon>Fungi incertae sedis</taxon>
        <taxon>Mucoromycota</taxon>
        <taxon>Mortierellomycotina</taxon>
        <taxon>Mortierellomycetes</taxon>
        <taxon>Mortierellales</taxon>
        <taxon>Mortierellaceae</taxon>
        <taxon>Dissophora</taxon>
    </lineage>
</organism>
<keyword evidence="3" id="KW-1185">Reference proteome</keyword>
<feature type="compositionally biased region" description="Basic and acidic residues" evidence="1">
    <location>
        <begin position="385"/>
        <end position="403"/>
    </location>
</feature>
<dbReference type="Proteomes" id="UP000738325">
    <property type="component" value="Unassembled WGS sequence"/>
</dbReference>
<dbReference type="AlphaFoldDB" id="A0A9P6UUV0"/>
<dbReference type="OrthoDB" id="21513at2759"/>